<dbReference type="Proteomes" id="UP000006242">
    <property type="component" value="Unassembled WGS sequence"/>
</dbReference>
<keyword evidence="9 13" id="KW-1133">Transmembrane helix</keyword>
<evidence type="ECO:0000256" key="14">
    <source>
        <dbReference type="SAM" id="MobiDB-lite"/>
    </source>
</evidence>
<evidence type="ECO:0000256" key="12">
    <source>
        <dbReference type="ARBA" id="ARBA00025078"/>
    </source>
</evidence>
<dbReference type="Gene3D" id="6.10.250.2080">
    <property type="match status" value="1"/>
</dbReference>
<evidence type="ECO:0000256" key="9">
    <source>
        <dbReference type="ARBA" id="ARBA00022989"/>
    </source>
</evidence>
<dbReference type="SUPFAM" id="SSF160544">
    <property type="entry name" value="EscU C-terminal domain-like"/>
    <property type="match status" value="1"/>
</dbReference>
<sequence>MSNESDAEKTEPATPRRLEKAREDGQVPRSRELATFMLLCVGLASLWLMAGWMGEQMMTVMQASMRFDASMAMDSSRVLDHQWAQALTTLGALAPITLPLVVVALLAPTLLGGWLFSPKSIKFDAKKLDPIKGLGRIFSSQGLIELTKAIAKSVLIGSVAVWFVYNHLDELLSLAKEQGHGALLHALTLIVTCCALMLLAFTVVVGIDVPYQLWSHHKKLRMSRQEIKDEHKESEGDPQLKAKIRQQQQAMARGRMMSEVPTADVIVTNPTHYAVALSYRDGEMNAPRVVAKGADNVAAKIRELGAESGVPLLEAPPLARALYRHGDLDTEIPAALYTAVAEVLAWVFQLKRYNEAGGVPPVKPAAIAVPPGLDPDEEDTNT</sequence>
<feature type="region of interest" description="Disordered" evidence="14">
    <location>
        <begin position="1"/>
        <end position="26"/>
    </location>
</feature>
<keyword evidence="7 13" id="KW-1005">Bacterial flagellum biogenesis</keyword>
<dbReference type="eggNOG" id="COG1377">
    <property type="taxonomic scope" value="Bacteria"/>
</dbReference>
<dbReference type="Gene3D" id="3.40.1690.10">
    <property type="entry name" value="secretion proteins EscU"/>
    <property type="match status" value="1"/>
</dbReference>
<comment type="similarity">
    <text evidence="2 13">Belongs to the type III secretion exporter family.</text>
</comment>
<dbReference type="PRINTS" id="PR00950">
    <property type="entry name" value="TYPE3IMSPROT"/>
</dbReference>
<evidence type="ECO:0000256" key="8">
    <source>
        <dbReference type="ARBA" id="ARBA00022927"/>
    </source>
</evidence>
<dbReference type="InterPro" id="IPR006136">
    <property type="entry name" value="FlhB"/>
</dbReference>
<dbReference type="GO" id="GO:0044780">
    <property type="term" value="P:bacterial-type flagellum assembly"/>
    <property type="evidence" value="ECO:0007669"/>
    <property type="project" value="InterPro"/>
</dbReference>
<reference evidence="15 16" key="2">
    <citation type="journal article" date="2013" name="PLoS ONE">
        <title>INDIGO - INtegrated Data Warehouse of MIcrobial GenOmes with Examples from the Red Sea Extremophiles.</title>
        <authorList>
            <person name="Alam I."/>
            <person name="Antunes A."/>
            <person name="Kamau A.A."/>
            <person name="Ba Alawi W."/>
            <person name="Kalkatawi M."/>
            <person name="Stingl U."/>
            <person name="Bajic V.B."/>
        </authorList>
    </citation>
    <scope>NUCLEOTIDE SEQUENCE [LARGE SCALE GENOMIC DNA]</scope>
    <source>
        <strain evidence="15 16">E1L3A</strain>
    </source>
</reference>
<evidence type="ECO:0000256" key="3">
    <source>
        <dbReference type="ARBA" id="ARBA00021622"/>
    </source>
</evidence>
<evidence type="ECO:0000256" key="4">
    <source>
        <dbReference type="ARBA" id="ARBA00022448"/>
    </source>
</evidence>
<reference evidence="15 16" key="1">
    <citation type="journal article" date="2011" name="J. Bacteriol.">
        <title>Genome sequence of Salinisphaera shabanensis, a gammaproteobacterium from the harsh, variable environment of the brine-seawater interface of the Shaban Deep in the Red Sea.</title>
        <authorList>
            <person name="Antunes A."/>
            <person name="Alam I."/>
            <person name="Bajic V.B."/>
            <person name="Stingl U."/>
        </authorList>
    </citation>
    <scope>NUCLEOTIDE SEQUENCE [LARGE SCALE GENOMIC DNA]</scope>
    <source>
        <strain evidence="15 16">E1L3A</strain>
    </source>
</reference>
<evidence type="ECO:0000313" key="16">
    <source>
        <dbReference type="Proteomes" id="UP000006242"/>
    </source>
</evidence>
<dbReference type="Pfam" id="PF01312">
    <property type="entry name" value="Bac_export_2"/>
    <property type="match status" value="1"/>
</dbReference>
<dbReference type="PANTHER" id="PTHR30531">
    <property type="entry name" value="FLAGELLAR BIOSYNTHETIC PROTEIN FLHB"/>
    <property type="match status" value="1"/>
</dbReference>
<dbReference type="OrthoDB" id="9807950at2"/>
<gene>
    <name evidence="13 15" type="primary">flhB</name>
    <name evidence="15" type="ORF">SSPSH_003406</name>
</gene>
<name>U2FNQ3_9GAMM</name>
<comment type="caution">
    <text evidence="15">The sequence shown here is derived from an EMBL/GenBank/DDBJ whole genome shotgun (WGS) entry which is preliminary data.</text>
</comment>
<comment type="function">
    <text evidence="12 13">Required for formation of the rod structure in the basal body of the flagellar apparatus. Together with FliI and FliH, may constitute the export apparatus of flagellin.</text>
</comment>
<evidence type="ECO:0000256" key="7">
    <source>
        <dbReference type="ARBA" id="ARBA00022795"/>
    </source>
</evidence>
<evidence type="ECO:0000256" key="10">
    <source>
        <dbReference type="ARBA" id="ARBA00023136"/>
    </source>
</evidence>
<keyword evidence="16" id="KW-1185">Reference proteome</keyword>
<dbReference type="InterPro" id="IPR006135">
    <property type="entry name" value="T3SS_substrate_exporter"/>
</dbReference>
<evidence type="ECO:0000256" key="13">
    <source>
        <dbReference type="RuleBase" id="RU364091"/>
    </source>
</evidence>
<keyword evidence="11 13" id="KW-1006">Bacterial flagellum protein export</keyword>
<dbReference type="GO" id="GO:0009306">
    <property type="term" value="P:protein secretion"/>
    <property type="evidence" value="ECO:0007669"/>
    <property type="project" value="InterPro"/>
</dbReference>
<organism evidence="15 16">
    <name type="scientific">Salinisphaera shabanensis E1L3A</name>
    <dbReference type="NCBI Taxonomy" id="1033802"/>
    <lineage>
        <taxon>Bacteria</taxon>
        <taxon>Pseudomonadati</taxon>
        <taxon>Pseudomonadota</taxon>
        <taxon>Gammaproteobacteria</taxon>
        <taxon>Salinisphaerales</taxon>
        <taxon>Salinisphaeraceae</taxon>
        <taxon>Salinisphaera</taxon>
    </lineage>
</organism>
<keyword evidence="15" id="KW-0969">Cilium</keyword>
<dbReference type="InterPro" id="IPR029025">
    <property type="entry name" value="T3SS_substrate_exporter_C"/>
</dbReference>
<feature type="transmembrane region" description="Helical" evidence="13">
    <location>
        <begin position="96"/>
        <end position="117"/>
    </location>
</feature>
<keyword evidence="6 13" id="KW-0812">Transmembrane</keyword>
<keyword evidence="15" id="KW-0966">Cell projection</keyword>
<dbReference type="RefSeq" id="WP_006914623.1">
    <property type="nucleotide sequence ID" value="NZ_AFNV02000028.1"/>
</dbReference>
<protein>
    <recommendedName>
        <fullName evidence="3 13">Flagellar biosynthetic protein FlhB</fullName>
    </recommendedName>
</protein>
<keyword evidence="10 13" id="KW-0472">Membrane</keyword>
<keyword evidence="15" id="KW-0282">Flagellum</keyword>
<dbReference type="GO" id="GO:0005886">
    <property type="term" value="C:plasma membrane"/>
    <property type="evidence" value="ECO:0007669"/>
    <property type="project" value="UniProtKB-SubCell"/>
</dbReference>
<evidence type="ECO:0000256" key="6">
    <source>
        <dbReference type="ARBA" id="ARBA00022692"/>
    </source>
</evidence>
<evidence type="ECO:0000256" key="11">
    <source>
        <dbReference type="ARBA" id="ARBA00023225"/>
    </source>
</evidence>
<accession>U2FNQ3</accession>
<comment type="caution">
    <text evidence="13">Lacks conserved residue(s) required for the propagation of feature annotation.</text>
</comment>
<keyword evidence="4 13" id="KW-0813">Transport</keyword>
<evidence type="ECO:0000313" key="15">
    <source>
        <dbReference type="EMBL" id="ERJ17819.1"/>
    </source>
</evidence>
<dbReference type="NCBIfam" id="TIGR00328">
    <property type="entry name" value="flhB"/>
    <property type="match status" value="1"/>
</dbReference>
<feature type="transmembrane region" description="Helical" evidence="13">
    <location>
        <begin position="33"/>
        <end position="53"/>
    </location>
</feature>
<keyword evidence="8 13" id="KW-0653">Protein transport</keyword>
<dbReference type="STRING" id="1033802.SSPSH_003406"/>
<dbReference type="EMBL" id="AFNV02000028">
    <property type="protein sequence ID" value="ERJ17819.1"/>
    <property type="molecule type" value="Genomic_DNA"/>
</dbReference>
<dbReference type="PANTHER" id="PTHR30531:SF12">
    <property type="entry name" value="FLAGELLAR BIOSYNTHETIC PROTEIN FLHB"/>
    <property type="match status" value="1"/>
</dbReference>
<dbReference type="AlphaFoldDB" id="U2FNQ3"/>
<keyword evidence="5 13" id="KW-1003">Cell membrane</keyword>
<evidence type="ECO:0000256" key="5">
    <source>
        <dbReference type="ARBA" id="ARBA00022475"/>
    </source>
</evidence>
<proteinExistence type="inferred from homology"/>
<evidence type="ECO:0000256" key="2">
    <source>
        <dbReference type="ARBA" id="ARBA00010690"/>
    </source>
</evidence>
<feature type="transmembrane region" description="Helical" evidence="13">
    <location>
        <begin position="185"/>
        <end position="214"/>
    </location>
</feature>
<comment type="subcellular location">
    <subcellularLocation>
        <location evidence="1">Cell membrane</location>
        <topology evidence="1">Multi-pass membrane protein</topology>
    </subcellularLocation>
</comment>
<evidence type="ECO:0000256" key="1">
    <source>
        <dbReference type="ARBA" id="ARBA00004651"/>
    </source>
</evidence>
<dbReference type="FunFam" id="3.40.1690.10:FF:000001">
    <property type="entry name" value="Flagellar biosynthetic protein FlhB"/>
    <property type="match status" value="1"/>
</dbReference>